<evidence type="ECO:0000313" key="3">
    <source>
        <dbReference type="Proteomes" id="UP000279235"/>
    </source>
</evidence>
<reference evidence="1" key="1">
    <citation type="submission" date="2018-01" db="EMBL/GenBank/DDBJ databases">
        <authorList>
            <person name="Gaut B.S."/>
            <person name="Morton B.R."/>
            <person name="Clegg M.T."/>
            <person name="Duvall M.R."/>
        </authorList>
    </citation>
    <scope>NUCLEOTIDE SEQUENCE</scope>
    <source>
        <strain evidence="1">Lactococcus lactis</strain>
    </source>
</reference>
<evidence type="ECO:0000313" key="1">
    <source>
        <dbReference type="EMBL" id="SPB25247.1"/>
    </source>
</evidence>
<evidence type="ECO:0000313" key="2">
    <source>
        <dbReference type="EMBL" id="SPS11266.1"/>
    </source>
</evidence>
<organism evidence="1">
    <name type="scientific">Lactococcus lactis</name>
    <dbReference type="NCBI Taxonomy" id="1358"/>
    <lineage>
        <taxon>Bacteria</taxon>
        <taxon>Bacillati</taxon>
        <taxon>Bacillota</taxon>
        <taxon>Bacilli</taxon>
        <taxon>Lactobacillales</taxon>
        <taxon>Streptococcaceae</taxon>
        <taxon>Lactococcus</taxon>
    </lineage>
</organism>
<dbReference type="InterPro" id="IPR007739">
    <property type="entry name" value="RgpF"/>
</dbReference>
<reference evidence="3" key="3">
    <citation type="submission" date="2018-05" db="EMBL/GenBank/DDBJ databases">
        <authorList>
            <person name="Duru I."/>
        </authorList>
    </citation>
    <scope>NUCLEOTIDE SEQUENCE [LARGE SCALE GENOMIC DNA]</scope>
</reference>
<dbReference type="EMBL" id="OGTW01000047">
    <property type="protein sequence ID" value="SPB25247.1"/>
    <property type="molecule type" value="Genomic_DNA"/>
</dbReference>
<proteinExistence type="predicted"/>
<sequence>MKRLLLYVHFNKNNKVSDHVIYQLKHMRSLFEKVIFISNSELSEQYQQQLVDFVDEFIQRENKGFDFAAWRDGMEQVGFDQLKMYDSVTLMNDTCFGPLYEMAPIYEKYEIQNIDFWGITNHRAYHESKNHYFDEHIQSYYKVFNNNVINSQIFEDFWKNIVDYTNVQDVIDHYEIQSTKIFMDAGFKYESVLDTRALDAKNLLHPDFSYYAPDVILKEKVPFIKVKAFQSIQSNGIAYYMLDYIDRNTDYPKSLVVDHLSTVGYPDLNFLLPSKMITPLSKTVLHQTVAVHLHVYYPELLEEFLDAFKNFSFDYDLYLTTNTDEKEEIIKEMLKCKDAKAKLVRTPNHGRDIVPFLALKEELKKYDIVGHFHTKRSLEAAFFAGESWRTELISMLIEPADNIMAHFEQKQKLGIVIADIPSFFRFNKIVNADNENKQIAPIMNDIWKRMKMNKKVNFHDFNTFTMSYGTFFWAKIEVLEPLFNLEIMDREIPNEPLPQNTILHAIERVLIYLAWDKEMDFNISPNKLNLTPFIDSRTLNQRFYISPENSDDIRLRYVLALSIKKLKRLIVYRFYKLFKLDTTKLFLKE</sequence>
<accession>A0A2X0Q0Q2</accession>
<gene>
    <name evidence="1" type="ORF">AMHIJAGA_01200</name>
</gene>
<name>A0A2X0Q0Q2_9LACT</name>
<dbReference type="RefSeq" id="WP_010905204.1">
    <property type="nucleotide sequence ID" value="NZ_CP033606.1"/>
</dbReference>
<protein>
    <recommendedName>
        <fullName evidence="4">Alpha-L-Rha alpha-1,3-L-rhamnosyltransferase</fullName>
    </recommendedName>
</protein>
<dbReference type="EMBL" id="OGTW02000047">
    <property type="protein sequence ID" value="SPS11266.1"/>
    <property type="molecule type" value="Genomic_DNA"/>
</dbReference>
<dbReference type="AlphaFoldDB" id="A0A2X0Q0Q2"/>
<evidence type="ECO:0008006" key="4">
    <source>
        <dbReference type="Google" id="ProtNLM"/>
    </source>
</evidence>
<dbReference type="Pfam" id="PF05045">
    <property type="entry name" value="RgpF"/>
    <property type="match status" value="1"/>
</dbReference>
<dbReference type="Proteomes" id="UP000279235">
    <property type="component" value="Unassembled WGS sequence"/>
</dbReference>
<reference evidence="2" key="2">
    <citation type="submission" date="2018-05" db="EMBL/GenBank/DDBJ databases">
        <authorList>
            <person name="Lanie J.A."/>
            <person name="Ng W.-L."/>
            <person name="Kazmierczak K.M."/>
            <person name="Andrzejewski T.M."/>
            <person name="Davidsen T.M."/>
            <person name="Wayne K.J."/>
            <person name="Tettelin H."/>
            <person name="Glass J.I."/>
            <person name="Rusch D."/>
            <person name="Podicherti R."/>
            <person name="Tsui H.-C.T."/>
            <person name="Winkler M.E."/>
        </authorList>
    </citation>
    <scope>NUCLEOTIDE SEQUENCE</scope>
    <source>
        <strain evidence="2">Lactococcus lactis</strain>
    </source>
</reference>